<dbReference type="InterPro" id="IPR036291">
    <property type="entry name" value="NAD(P)-bd_dom_sf"/>
</dbReference>
<organism evidence="2 3">
    <name type="scientific">Actinacidiphila acididurans</name>
    <dbReference type="NCBI Taxonomy" id="2784346"/>
    <lineage>
        <taxon>Bacteria</taxon>
        <taxon>Bacillati</taxon>
        <taxon>Actinomycetota</taxon>
        <taxon>Actinomycetes</taxon>
        <taxon>Kitasatosporales</taxon>
        <taxon>Streptomycetaceae</taxon>
        <taxon>Actinacidiphila</taxon>
    </lineage>
</organism>
<dbReference type="InterPro" id="IPR016040">
    <property type="entry name" value="NAD(P)-bd_dom"/>
</dbReference>
<evidence type="ECO:0000313" key="2">
    <source>
        <dbReference type="EMBL" id="MBM9504572.1"/>
    </source>
</evidence>
<dbReference type="PANTHER" id="PTHR15020">
    <property type="entry name" value="FLAVIN REDUCTASE-RELATED"/>
    <property type="match status" value="1"/>
</dbReference>
<accession>A0ABS2TMK7</accession>
<name>A0ABS2TMK7_9ACTN</name>
<feature type="domain" description="NAD(P)-binding" evidence="1">
    <location>
        <begin position="18"/>
        <end position="161"/>
    </location>
</feature>
<dbReference type="Gene3D" id="3.40.50.720">
    <property type="entry name" value="NAD(P)-binding Rossmann-like Domain"/>
    <property type="match status" value="1"/>
</dbReference>
<comment type="caution">
    <text evidence="2">The sequence shown here is derived from an EMBL/GenBank/DDBJ whole genome shotgun (WGS) entry which is preliminary data.</text>
</comment>
<sequence>MAASEPVPAPEQLVLVTGGTGTLGSRLVPRLRAAGREVRVLTRGALADLKDREGVRHVRGDLSTGTGIGPAVDGVGTIVHCAGTGRGDDELTRNLVRAVNARGPARPHLVYISVVGADRIPVSGGVDRAMFGYFGYKRAAERVVAGSGLPWTTLRATQFYDLVWSVAGVMTRPPLVLYPGGTGFQPVDVDEVAARLTELALAEPAGLVDDLAGPRVWRTADLLRSYLEATGRRRPAMIPVYLPGRAARAVREGANLAPDHAVGHRTWEEYVAERASRARRHPQQARPRTSH</sequence>
<dbReference type="RefSeq" id="WP_205356456.1">
    <property type="nucleotide sequence ID" value="NZ_JADKYB010000004.1"/>
</dbReference>
<dbReference type="Pfam" id="PF13460">
    <property type="entry name" value="NAD_binding_10"/>
    <property type="match status" value="1"/>
</dbReference>
<keyword evidence="3" id="KW-1185">Reference proteome</keyword>
<proteinExistence type="predicted"/>
<dbReference type="Proteomes" id="UP000749040">
    <property type="component" value="Unassembled WGS sequence"/>
</dbReference>
<protein>
    <submittedName>
        <fullName evidence="2">SDR family oxidoreductase</fullName>
    </submittedName>
</protein>
<evidence type="ECO:0000313" key="3">
    <source>
        <dbReference type="Proteomes" id="UP000749040"/>
    </source>
</evidence>
<gene>
    <name evidence="2" type="ORF">ITX44_08485</name>
</gene>
<evidence type="ECO:0000259" key="1">
    <source>
        <dbReference type="Pfam" id="PF13460"/>
    </source>
</evidence>
<dbReference type="EMBL" id="JADKYB010000004">
    <property type="protein sequence ID" value="MBM9504572.1"/>
    <property type="molecule type" value="Genomic_DNA"/>
</dbReference>
<dbReference type="PANTHER" id="PTHR15020:SF50">
    <property type="entry name" value="UPF0659 PROTEIN YMR090W"/>
    <property type="match status" value="1"/>
</dbReference>
<reference evidence="2 3" key="1">
    <citation type="submission" date="2021-01" db="EMBL/GenBank/DDBJ databases">
        <title>Streptomyces acididurans sp. nov., isolated from a peat swamp forest soil.</title>
        <authorList>
            <person name="Chantavorakit T."/>
            <person name="Duangmal K."/>
        </authorList>
    </citation>
    <scope>NUCLEOTIDE SEQUENCE [LARGE SCALE GENOMIC DNA]</scope>
    <source>
        <strain evidence="2 3">KK5PA1</strain>
    </source>
</reference>
<dbReference type="SUPFAM" id="SSF51735">
    <property type="entry name" value="NAD(P)-binding Rossmann-fold domains"/>
    <property type="match status" value="1"/>
</dbReference>